<dbReference type="GO" id="GO:0009252">
    <property type="term" value="P:peptidoglycan biosynthetic process"/>
    <property type="evidence" value="ECO:0007669"/>
    <property type="project" value="UniProtKB-UniRule"/>
</dbReference>
<evidence type="ECO:0000256" key="6">
    <source>
        <dbReference type="ARBA" id="ARBA00022618"/>
    </source>
</evidence>
<evidence type="ECO:0000259" key="15">
    <source>
        <dbReference type="Pfam" id="PF01225"/>
    </source>
</evidence>
<evidence type="ECO:0000256" key="12">
    <source>
        <dbReference type="ARBA" id="ARBA00023316"/>
    </source>
</evidence>
<reference evidence="18 19" key="1">
    <citation type="submission" date="2019-07" db="EMBL/GenBank/DDBJ databases">
        <title>Genomic Encyclopedia of Type Strains, Phase I: the one thousand microbial genomes (KMG-I) project.</title>
        <authorList>
            <person name="Kyrpides N."/>
        </authorList>
    </citation>
    <scope>NUCLEOTIDE SEQUENCE [LARGE SCALE GENOMIC DNA]</scope>
    <source>
        <strain evidence="18 19">DSM 13558</strain>
    </source>
</reference>
<dbReference type="Pfam" id="PF08245">
    <property type="entry name" value="Mur_ligase_M"/>
    <property type="match status" value="1"/>
</dbReference>
<feature type="domain" description="Mur ligase C-terminal" evidence="16">
    <location>
        <begin position="309"/>
        <end position="438"/>
    </location>
</feature>
<evidence type="ECO:0000313" key="18">
    <source>
        <dbReference type="EMBL" id="TWH76916.1"/>
    </source>
</evidence>
<comment type="catalytic activity">
    <reaction evidence="13 14">
        <text>UDP-N-acetyl-alpha-D-muramate + L-alanine + ATP = UDP-N-acetyl-alpha-D-muramoyl-L-alanine + ADP + phosphate + H(+)</text>
        <dbReference type="Rhea" id="RHEA:23372"/>
        <dbReference type="ChEBI" id="CHEBI:15378"/>
        <dbReference type="ChEBI" id="CHEBI:30616"/>
        <dbReference type="ChEBI" id="CHEBI:43474"/>
        <dbReference type="ChEBI" id="CHEBI:57972"/>
        <dbReference type="ChEBI" id="CHEBI:70757"/>
        <dbReference type="ChEBI" id="CHEBI:83898"/>
        <dbReference type="ChEBI" id="CHEBI:456216"/>
        <dbReference type="EC" id="6.3.2.8"/>
    </reaction>
</comment>
<feature type="binding site" evidence="14">
    <location>
        <begin position="114"/>
        <end position="120"/>
    </location>
    <ligand>
        <name>ATP</name>
        <dbReference type="ChEBI" id="CHEBI:30616"/>
    </ligand>
</feature>
<organism evidence="18 19">
    <name type="scientific">Sedimentibacter saalensis</name>
    <dbReference type="NCBI Taxonomy" id="130788"/>
    <lineage>
        <taxon>Bacteria</taxon>
        <taxon>Bacillati</taxon>
        <taxon>Bacillota</taxon>
        <taxon>Tissierellia</taxon>
        <taxon>Sedimentibacter</taxon>
    </lineage>
</organism>
<keyword evidence="19" id="KW-1185">Reference proteome</keyword>
<keyword evidence="6 14" id="KW-0132">Cell division</keyword>
<evidence type="ECO:0000259" key="16">
    <source>
        <dbReference type="Pfam" id="PF02875"/>
    </source>
</evidence>
<dbReference type="EC" id="6.3.2.8" evidence="3 14"/>
<evidence type="ECO:0000256" key="11">
    <source>
        <dbReference type="ARBA" id="ARBA00023306"/>
    </source>
</evidence>
<comment type="similarity">
    <text evidence="14">Belongs to the MurCDEF family.</text>
</comment>
<dbReference type="Pfam" id="PF01225">
    <property type="entry name" value="Mur_ligase"/>
    <property type="match status" value="1"/>
</dbReference>
<dbReference type="SUPFAM" id="SSF51984">
    <property type="entry name" value="MurCD N-terminal domain"/>
    <property type="match status" value="1"/>
</dbReference>
<keyword evidence="8 14" id="KW-0067">ATP-binding</keyword>
<evidence type="ECO:0000256" key="9">
    <source>
        <dbReference type="ARBA" id="ARBA00022960"/>
    </source>
</evidence>
<comment type="pathway">
    <text evidence="2 14">Cell wall biogenesis; peptidoglycan biosynthesis.</text>
</comment>
<dbReference type="AlphaFoldDB" id="A0A562J150"/>
<dbReference type="InterPro" id="IPR050061">
    <property type="entry name" value="MurCDEF_pg_biosynth"/>
</dbReference>
<evidence type="ECO:0000313" key="19">
    <source>
        <dbReference type="Proteomes" id="UP000315343"/>
    </source>
</evidence>
<dbReference type="SUPFAM" id="SSF53244">
    <property type="entry name" value="MurD-like peptide ligases, peptide-binding domain"/>
    <property type="match status" value="1"/>
</dbReference>
<dbReference type="InterPro" id="IPR036565">
    <property type="entry name" value="Mur-like_cat_sf"/>
</dbReference>
<sequence length="450" mass="49495">MNNNFNHIYFIGIGGISMSALAEIMIDEGVRVSGSDRNSSHIVKKLEKLGAKINIGHEGKNIGTDIDLVVYTSAISKDNPELVRAQELNLNIMDRAEFLGLIMKKYKNAICVSGTHGKTTTTGMLSSILMETEMNPTIFLGGEMDSMGGNLMHGSYDMLLTEACEYKRNFLKFNPTVELILNIEEDHLDYYKDLSDIEDAFLEYAKKLPSTGHLVANVLNKNLFKDIKCNVVTFGTDNSADYYAADIKLVPSPSYSLMKGSKKIADIKLSVFGEHNILNSVAAAAACISLGIDLDTIAKGLADFKGTHRRYEYKGTLNGASVIDDYAHHPSEMKATLKTARSYTSGKIITVFQPHTYTRTKKLLNEFAEALTHSDETILLDIYAAREIDNGEIHSKDIIAKMNVLSKDAHYAESFEEAADLIRSMAKEGDTVITMGAGSVDSVAELLINN</sequence>
<evidence type="ECO:0000256" key="14">
    <source>
        <dbReference type="HAMAP-Rule" id="MF_00046"/>
    </source>
</evidence>
<evidence type="ECO:0000256" key="1">
    <source>
        <dbReference type="ARBA" id="ARBA00004496"/>
    </source>
</evidence>
<protein>
    <recommendedName>
        <fullName evidence="3 14">UDP-N-acetylmuramate--L-alanine ligase</fullName>
        <ecNumber evidence="3 14">6.3.2.8</ecNumber>
    </recommendedName>
    <alternativeName>
        <fullName evidence="14">UDP-N-acetylmuramoyl-L-alanine synthetase</fullName>
    </alternativeName>
</protein>
<keyword evidence="5 14" id="KW-0436">Ligase</keyword>
<dbReference type="PANTHER" id="PTHR43445">
    <property type="entry name" value="UDP-N-ACETYLMURAMATE--L-ALANINE LIGASE-RELATED"/>
    <property type="match status" value="1"/>
</dbReference>
<feature type="domain" description="Mur ligase central" evidence="17">
    <location>
        <begin position="112"/>
        <end position="287"/>
    </location>
</feature>
<dbReference type="InterPro" id="IPR000713">
    <property type="entry name" value="Mur_ligase_N"/>
</dbReference>
<evidence type="ECO:0000256" key="5">
    <source>
        <dbReference type="ARBA" id="ARBA00022598"/>
    </source>
</evidence>
<keyword evidence="7 14" id="KW-0547">Nucleotide-binding</keyword>
<dbReference type="PANTHER" id="PTHR43445:SF3">
    <property type="entry name" value="UDP-N-ACETYLMURAMATE--L-ALANINE LIGASE"/>
    <property type="match status" value="1"/>
</dbReference>
<dbReference type="Gene3D" id="3.40.1190.10">
    <property type="entry name" value="Mur-like, catalytic domain"/>
    <property type="match status" value="1"/>
</dbReference>
<dbReference type="HAMAP" id="MF_00046">
    <property type="entry name" value="MurC"/>
    <property type="match status" value="1"/>
</dbReference>
<comment type="function">
    <text evidence="14">Cell wall formation.</text>
</comment>
<dbReference type="GO" id="GO:0005737">
    <property type="term" value="C:cytoplasm"/>
    <property type="evidence" value="ECO:0007669"/>
    <property type="project" value="UniProtKB-SubCell"/>
</dbReference>
<accession>A0A562J150</accession>
<dbReference type="Pfam" id="PF02875">
    <property type="entry name" value="Mur_ligase_C"/>
    <property type="match status" value="1"/>
</dbReference>
<keyword evidence="10 14" id="KW-0573">Peptidoglycan synthesis</keyword>
<evidence type="ECO:0000259" key="17">
    <source>
        <dbReference type="Pfam" id="PF08245"/>
    </source>
</evidence>
<evidence type="ECO:0000256" key="2">
    <source>
        <dbReference type="ARBA" id="ARBA00004752"/>
    </source>
</evidence>
<keyword evidence="4 14" id="KW-0963">Cytoplasm</keyword>
<evidence type="ECO:0000256" key="10">
    <source>
        <dbReference type="ARBA" id="ARBA00022984"/>
    </source>
</evidence>
<keyword evidence="12 14" id="KW-0961">Cell wall biogenesis/degradation</keyword>
<dbReference type="GO" id="GO:0008763">
    <property type="term" value="F:UDP-N-acetylmuramate-L-alanine ligase activity"/>
    <property type="evidence" value="ECO:0007669"/>
    <property type="project" value="UniProtKB-UniRule"/>
</dbReference>
<dbReference type="InterPro" id="IPR004101">
    <property type="entry name" value="Mur_ligase_C"/>
</dbReference>
<dbReference type="InterPro" id="IPR013221">
    <property type="entry name" value="Mur_ligase_cen"/>
</dbReference>
<dbReference type="InterPro" id="IPR036615">
    <property type="entry name" value="Mur_ligase_C_dom_sf"/>
</dbReference>
<keyword evidence="11 14" id="KW-0131">Cell cycle</keyword>
<feature type="domain" description="Mur ligase N-terminal catalytic" evidence="15">
    <location>
        <begin position="7"/>
        <end position="106"/>
    </location>
</feature>
<comment type="subcellular location">
    <subcellularLocation>
        <location evidence="1 14">Cytoplasm</location>
    </subcellularLocation>
</comment>
<dbReference type="RefSeq" id="WP_246145564.1">
    <property type="nucleotide sequence ID" value="NZ_VLKH01000015.1"/>
</dbReference>
<dbReference type="SUPFAM" id="SSF53623">
    <property type="entry name" value="MurD-like peptide ligases, catalytic domain"/>
    <property type="match status" value="1"/>
</dbReference>
<dbReference type="Gene3D" id="3.90.190.20">
    <property type="entry name" value="Mur ligase, C-terminal domain"/>
    <property type="match status" value="1"/>
</dbReference>
<dbReference type="InterPro" id="IPR005758">
    <property type="entry name" value="UDP-N-AcMur_Ala_ligase_MurC"/>
</dbReference>
<dbReference type="UniPathway" id="UPA00219"/>
<proteinExistence type="inferred from homology"/>
<comment type="caution">
    <text evidence="18">The sequence shown here is derived from an EMBL/GenBank/DDBJ whole genome shotgun (WGS) entry which is preliminary data.</text>
</comment>
<name>A0A562J150_9FIRM</name>
<dbReference type="GO" id="GO:0051301">
    <property type="term" value="P:cell division"/>
    <property type="evidence" value="ECO:0007669"/>
    <property type="project" value="UniProtKB-KW"/>
</dbReference>
<evidence type="ECO:0000256" key="8">
    <source>
        <dbReference type="ARBA" id="ARBA00022840"/>
    </source>
</evidence>
<evidence type="ECO:0000256" key="4">
    <source>
        <dbReference type="ARBA" id="ARBA00022490"/>
    </source>
</evidence>
<evidence type="ECO:0000256" key="7">
    <source>
        <dbReference type="ARBA" id="ARBA00022741"/>
    </source>
</evidence>
<dbReference type="NCBIfam" id="TIGR01082">
    <property type="entry name" value="murC"/>
    <property type="match status" value="1"/>
</dbReference>
<evidence type="ECO:0000256" key="13">
    <source>
        <dbReference type="ARBA" id="ARBA00047833"/>
    </source>
</evidence>
<evidence type="ECO:0000256" key="3">
    <source>
        <dbReference type="ARBA" id="ARBA00012211"/>
    </source>
</evidence>
<dbReference type="Gene3D" id="3.40.50.720">
    <property type="entry name" value="NAD(P)-binding Rossmann-like Domain"/>
    <property type="match status" value="1"/>
</dbReference>
<dbReference type="GO" id="GO:0005524">
    <property type="term" value="F:ATP binding"/>
    <property type="evidence" value="ECO:0007669"/>
    <property type="project" value="UniProtKB-UniRule"/>
</dbReference>
<dbReference type="EMBL" id="VLKH01000015">
    <property type="protein sequence ID" value="TWH76916.1"/>
    <property type="molecule type" value="Genomic_DNA"/>
</dbReference>
<gene>
    <name evidence="14" type="primary">murC</name>
    <name evidence="18" type="ORF">LY60_03544</name>
</gene>
<dbReference type="GO" id="GO:0008360">
    <property type="term" value="P:regulation of cell shape"/>
    <property type="evidence" value="ECO:0007669"/>
    <property type="project" value="UniProtKB-KW"/>
</dbReference>
<keyword evidence="9 14" id="KW-0133">Cell shape</keyword>
<dbReference type="GO" id="GO:0071555">
    <property type="term" value="P:cell wall organization"/>
    <property type="evidence" value="ECO:0007669"/>
    <property type="project" value="UniProtKB-KW"/>
</dbReference>
<dbReference type="Proteomes" id="UP000315343">
    <property type="component" value="Unassembled WGS sequence"/>
</dbReference>